<dbReference type="PANTHER" id="PTHR33664">
    <property type="entry name" value="RCG26366"/>
    <property type="match status" value="1"/>
</dbReference>
<gene>
    <name evidence="3" type="ORF">LOTGIDRAFT_231758</name>
</gene>
<dbReference type="InterPro" id="IPR040342">
    <property type="entry name" value="DNAAF9"/>
</dbReference>
<evidence type="ECO:0000313" key="4">
    <source>
        <dbReference type="Proteomes" id="UP000030746"/>
    </source>
</evidence>
<dbReference type="KEGG" id="lgi:LOTGIDRAFT_231758"/>
<keyword evidence="4" id="KW-1185">Reference proteome</keyword>
<dbReference type="Proteomes" id="UP000030746">
    <property type="component" value="Unassembled WGS sequence"/>
</dbReference>
<dbReference type="GeneID" id="20248704"/>
<accession>V4AQC1</accession>
<dbReference type="InterPro" id="IPR056498">
    <property type="entry name" value="DAAF9_N"/>
</dbReference>
<evidence type="ECO:0000259" key="1">
    <source>
        <dbReference type="Pfam" id="PF23281"/>
    </source>
</evidence>
<dbReference type="InterPro" id="IPR058844">
    <property type="entry name" value="PB_DAAF9"/>
</dbReference>
<dbReference type="OrthoDB" id="72033at2759"/>
<sequence>MTSQSMKRPSSARRHINLETFNQFVSGARLAKIQSLLKGNNPDSNSPESIVCITGIDSRYNEGSQQLVNYLLFGFFSTRKQELERSGFPEEAIDDLIMVINSNSIDIYCNVINYHYLLPYTCHWLNVRYHCLTDQQAEVEEAEEEFKMFSFVTMVKNKNTIAVPYFPTGHVGKFDKMVLEKWPLIQAFALDEIGGGGFFTMKHEVEDISSKVHEFYSHIDTVSLETILTQNLPLLTRQWDNMETRVSLEISSQVDKLTENIAAEALMSYYKHGHMIDSQSPDSRYKYPFVLFGCHSNESEIKKCRNGLTENNKSLLTSGINNGSPKLMVCQAVSPNSPVVCSRTYFFTSILNPFSVFPRGLPTGLIYCHSMLFLNIRNISKIKLLWKQCGVTCNSSFNSTECF</sequence>
<dbReference type="Pfam" id="PF23281">
    <property type="entry name" value="DAAF9_N"/>
    <property type="match status" value="1"/>
</dbReference>
<organism evidence="3 4">
    <name type="scientific">Lottia gigantea</name>
    <name type="common">Giant owl limpet</name>
    <dbReference type="NCBI Taxonomy" id="225164"/>
    <lineage>
        <taxon>Eukaryota</taxon>
        <taxon>Metazoa</taxon>
        <taxon>Spiralia</taxon>
        <taxon>Lophotrochozoa</taxon>
        <taxon>Mollusca</taxon>
        <taxon>Gastropoda</taxon>
        <taxon>Patellogastropoda</taxon>
        <taxon>Lottioidea</taxon>
        <taxon>Lottiidae</taxon>
        <taxon>Lottia</taxon>
    </lineage>
</organism>
<dbReference type="EMBL" id="KB201362">
    <property type="protein sequence ID" value="ESO97010.1"/>
    <property type="molecule type" value="Genomic_DNA"/>
</dbReference>
<evidence type="ECO:0000259" key="2">
    <source>
        <dbReference type="Pfam" id="PF25203"/>
    </source>
</evidence>
<dbReference type="PANTHER" id="PTHR33664:SF1">
    <property type="entry name" value="DYNEIN AXONEMAL ASSEMBLY FACTOR 9"/>
    <property type="match status" value="1"/>
</dbReference>
<proteinExistence type="predicted"/>
<evidence type="ECO:0000313" key="3">
    <source>
        <dbReference type="EMBL" id="ESO97010.1"/>
    </source>
</evidence>
<feature type="domain" description="DAAF9 pita-bread-like" evidence="2">
    <location>
        <begin position="220"/>
        <end position="354"/>
    </location>
</feature>
<reference evidence="3 4" key="1">
    <citation type="journal article" date="2013" name="Nature">
        <title>Insights into bilaterian evolution from three spiralian genomes.</title>
        <authorList>
            <person name="Simakov O."/>
            <person name="Marletaz F."/>
            <person name="Cho S.J."/>
            <person name="Edsinger-Gonzales E."/>
            <person name="Havlak P."/>
            <person name="Hellsten U."/>
            <person name="Kuo D.H."/>
            <person name="Larsson T."/>
            <person name="Lv J."/>
            <person name="Arendt D."/>
            <person name="Savage R."/>
            <person name="Osoegawa K."/>
            <person name="de Jong P."/>
            <person name="Grimwood J."/>
            <person name="Chapman J.A."/>
            <person name="Shapiro H."/>
            <person name="Aerts A."/>
            <person name="Otillar R.P."/>
            <person name="Terry A.Y."/>
            <person name="Boore J.L."/>
            <person name="Grigoriev I.V."/>
            <person name="Lindberg D.R."/>
            <person name="Seaver E.C."/>
            <person name="Weisblat D.A."/>
            <person name="Putnam N.H."/>
            <person name="Rokhsar D.S."/>
        </authorList>
    </citation>
    <scope>NUCLEOTIDE SEQUENCE [LARGE SCALE GENOMIC DNA]</scope>
</reference>
<dbReference type="Pfam" id="PF25203">
    <property type="entry name" value="PB_DAAF9"/>
    <property type="match status" value="1"/>
</dbReference>
<dbReference type="STRING" id="225164.V4AQC1"/>
<dbReference type="HOGENOM" id="CLU_061260_0_0_1"/>
<feature type="domain" description="DAAF9 N-terminal" evidence="1">
    <location>
        <begin position="8"/>
        <end position="216"/>
    </location>
</feature>
<dbReference type="CTD" id="20248704"/>
<dbReference type="RefSeq" id="XP_009052494.1">
    <property type="nucleotide sequence ID" value="XM_009054246.1"/>
</dbReference>
<protein>
    <submittedName>
        <fullName evidence="3">Uncharacterized protein</fullName>
    </submittedName>
</protein>
<name>V4AQC1_LOTGI</name>
<dbReference type="OMA" id="MEGLMEN"/>
<dbReference type="AlphaFoldDB" id="V4AQC1"/>